<dbReference type="PRINTS" id="PR00756">
    <property type="entry name" value="ALADIPTASE"/>
</dbReference>
<feature type="binding site" evidence="12">
    <location>
        <position position="338"/>
    </location>
    <ligand>
        <name>Zn(2+)</name>
        <dbReference type="ChEBI" id="CHEBI:29105"/>
        <note>catalytic</note>
    </ligand>
</feature>
<feature type="domain" description="Aminopeptidase N-like N-terminal" evidence="18">
    <location>
        <begin position="42"/>
        <end position="230"/>
    </location>
</feature>
<dbReference type="Proteomes" id="UP001153712">
    <property type="component" value="Chromosome 15"/>
</dbReference>
<evidence type="ECO:0000256" key="1">
    <source>
        <dbReference type="ARBA" id="ARBA00004609"/>
    </source>
</evidence>
<keyword evidence="7 14" id="KW-0378">Hydrolase</keyword>
<feature type="domain" description="ERAP1-like C-terminal" evidence="17">
    <location>
        <begin position="561"/>
        <end position="857"/>
    </location>
</feature>
<dbReference type="GO" id="GO:0098552">
    <property type="term" value="C:side of membrane"/>
    <property type="evidence" value="ECO:0007669"/>
    <property type="project" value="UniProtKB-KW"/>
</dbReference>
<keyword evidence="6 12" id="KW-0479">Metal-binding</keyword>
<dbReference type="FunFam" id="1.10.390.10:FF:000013">
    <property type="entry name" value="Aminopeptidase N"/>
    <property type="match status" value="1"/>
</dbReference>
<evidence type="ECO:0000259" key="16">
    <source>
        <dbReference type="Pfam" id="PF01433"/>
    </source>
</evidence>
<dbReference type="SUPFAM" id="SSF55486">
    <property type="entry name" value="Metalloproteases ('zincins'), catalytic domain"/>
    <property type="match status" value="1"/>
</dbReference>
<feature type="binding site" evidence="12">
    <location>
        <position position="361"/>
    </location>
    <ligand>
        <name>Zn(2+)</name>
        <dbReference type="ChEBI" id="CHEBI:29105"/>
        <note>catalytic</note>
    </ligand>
</feature>
<name>A0A9N9TKA4_PHYSR</name>
<comment type="cofactor">
    <cofactor evidence="12 14">
        <name>Zn(2+)</name>
        <dbReference type="ChEBI" id="CHEBI:29105"/>
    </cofactor>
    <text evidence="12 14">Binds 1 zinc ion per subunit.</text>
</comment>
<evidence type="ECO:0000256" key="15">
    <source>
        <dbReference type="SAM" id="SignalP"/>
    </source>
</evidence>
<keyword evidence="8 12" id="KW-0862">Zinc</keyword>
<evidence type="ECO:0000256" key="14">
    <source>
        <dbReference type="RuleBase" id="RU364040"/>
    </source>
</evidence>
<dbReference type="Gene3D" id="1.25.50.20">
    <property type="match status" value="1"/>
</dbReference>
<dbReference type="Pfam" id="PF11838">
    <property type="entry name" value="ERAP1_C"/>
    <property type="match status" value="1"/>
</dbReference>
<keyword evidence="4" id="KW-0472">Membrane</keyword>
<dbReference type="InterPro" id="IPR014782">
    <property type="entry name" value="Peptidase_M1_dom"/>
</dbReference>
<dbReference type="GO" id="GO:0042277">
    <property type="term" value="F:peptide binding"/>
    <property type="evidence" value="ECO:0007669"/>
    <property type="project" value="TreeGrafter"/>
</dbReference>
<accession>A0A9N9TKA4</accession>
<dbReference type="InterPro" id="IPR045357">
    <property type="entry name" value="Aminopeptidase_N-like_N"/>
</dbReference>
<dbReference type="Gene3D" id="2.60.40.1910">
    <property type="match status" value="1"/>
</dbReference>
<dbReference type="SUPFAM" id="SSF63737">
    <property type="entry name" value="Leukotriene A4 hydrolase N-terminal domain"/>
    <property type="match status" value="1"/>
</dbReference>
<keyword evidence="4" id="KW-0336">GPI-anchor</keyword>
<protein>
    <recommendedName>
        <fullName evidence="14">Aminopeptidase</fullName>
        <ecNumber evidence="14">3.4.11.-</ecNumber>
    </recommendedName>
</protein>
<evidence type="ECO:0000256" key="11">
    <source>
        <dbReference type="PIRSR" id="PIRSR634016-1"/>
    </source>
</evidence>
<feature type="active site" description="Proton acceptor" evidence="11">
    <location>
        <position position="339"/>
    </location>
</feature>
<organism evidence="19 20">
    <name type="scientific">Phyllotreta striolata</name>
    <name type="common">Striped flea beetle</name>
    <name type="synonym">Crioceris striolata</name>
    <dbReference type="NCBI Taxonomy" id="444603"/>
    <lineage>
        <taxon>Eukaryota</taxon>
        <taxon>Metazoa</taxon>
        <taxon>Ecdysozoa</taxon>
        <taxon>Arthropoda</taxon>
        <taxon>Hexapoda</taxon>
        <taxon>Insecta</taxon>
        <taxon>Pterygota</taxon>
        <taxon>Neoptera</taxon>
        <taxon>Endopterygota</taxon>
        <taxon>Coleoptera</taxon>
        <taxon>Polyphaga</taxon>
        <taxon>Cucujiformia</taxon>
        <taxon>Chrysomeloidea</taxon>
        <taxon>Chrysomelidae</taxon>
        <taxon>Galerucinae</taxon>
        <taxon>Alticini</taxon>
        <taxon>Phyllotreta</taxon>
    </lineage>
</organism>
<evidence type="ECO:0000259" key="18">
    <source>
        <dbReference type="Pfam" id="PF17900"/>
    </source>
</evidence>
<keyword evidence="10" id="KW-0449">Lipoprotein</keyword>
<evidence type="ECO:0000256" key="12">
    <source>
        <dbReference type="PIRSR" id="PIRSR634016-3"/>
    </source>
</evidence>
<keyword evidence="9 14" id="KW-0482">Metalloprotease</keyword>
<dbReference type="Gene3D" id="2.60.40.1730">
    <property type="entry name" value="tricorn interacting facor f3 domain"/>
    <property type="match status" value="1"/>
</dbReference>
<evidence type="ECO:0000256" key="13">
    <source>
        <dbReference type="PIRSR" id="PIRSR634016-4"/>
    </source>
</evidence>
<evidence type="ECO:0000259" key="17">
    <source>
        <dbReference type="Pfam" id="PF11838"/>
    </source>
</evidence>
<evidence type="ECO:0000256" key="2">
    <source>
        <dbReference type="ARBA" id="ARBA00010136"/>
    </source>
</evidence>
<evidence type="ECO:0000256" key="6">
    <source>
        <dbReference type="ARBA" id="ARBA00022723"/>
    </source>
</evidence>
<dbReference type="InterPro" id="IPR034016">
    <property type="entry name" value="M1_APN-typ"/>
</dbReference>
<dbReference type="PANTHER" id="PTHR11533:SF301">
    <property type="entry name" value="AMINOPEPTIDASE"/>
    <property type="match status" value="1"/>
</dbReference>
<dbReference type="CDD" id="cd09601">
    <property type="entry name" value="M1_APN-Q_like"/>
    <property type="match status" value="1"/>
</dbReference>
<dbReference type="InterPro" id="IPR050344">
    <property type="entry name" value="Peptidase_M1_aminopeptidases"/>
</dbReference>
<evidence type="ECO:0000313" key="20">
    <source>
        <dbReference type="Proteomes" id="UP001153712"/>
    </source>
</evidence>
<evidence type="ECO:0000256" key="3">
    <source>
        <dbReference type="ARBA" id="ARBA00022438"/>
    </source>
</evidence>
<dbReference type="Pfam" id="PF17900">
    <property type="entry name" value="Peptidase_M1_N"/>
    <property type="match status" value="1"/>
</dbReference>
<dbReference type="GO" id="GO:0070006">
    <property type="term" value="F:metalloaminopeptidase activity"/>
    <property type="evidence" value="ECO:0007669"/>
    <property type="project" value="TreeGrafter"/>
</dbReference>
<feature type="site" description="Transition state stabilizer" evidence="13">
    <location>
        <position position="426"/>
    </location>
</feature>
<dbReference type="Pfam" id="PF01433">
    <property type="entry name" value="Peptidase_M1"/>
    <property type="match status" value="1"/>
</dbReference>
<dbReference type="InterPro" id="IPR027268">
    <property type="entry name" value="Peptidase_M4/M1_CTD_sf"/>
</dbReference>
<dbReference type="GO" id="GO:0043171">
    <property type="term" value="P:peptide catabolic process"/>
    <property type="evidence" value="ECO:0007669"/>
    <property type="project" value="TreeGrafter"/>
</dbReference>
<dbReference type="PANTHER" id="PTHR11533">
    <property type="entry name" value="PROTEASE M1 ZINC METALLOPROTEASE"/>
    <property type="match status" value="1"/>
</dbReference>
<proteinExistence type="inferred from homology"/>
<evidence type="ECO:0000313" key="19">
    <source>
        <dbReference type="EMBL" id="CAG9857859.1"/>
    </source>
</evidence>
<keyword evidence="20" id="KW-1185">Reference proteome</keyword>
<comment type="subcellular location">
    <subcellularLocation>
        <location evidence="1">Cell membrane</location>
        <topology evidence="1">Lipid-anchor</topology>
        <topology evidence="1">GPI-anchor</topology>
    </subcellularLocation>
</comment>
<feature type="domain" description="Peptidase M1 membrane alanine aminopeptidase" evidence="16">
    <location>
        <begin position="265"/>
        <end position="492"/>
    </location>
</feature>
<evidence type="ECO:0000256" key="7">
    <source>
        <dbReference type="ARBA" id="ARBA00022801"/>
    </source>
</evidence>
<evidence type="ECO:0000256" key="5">
    <source>
        <dbReference type="ARBA" id="ARBA00022670"/>
    </source>
</evidence>
<feature type="binding site" evidence="12">
    <location>
        <position position="342"/>
    </location>
    <ligand>
        <name>Zn(2+)</name>
        <dbReference type="ChEBI" id="CHEBI:29105"/>
        <note>catalytic</note>
    </ligand>
</feature>
<evidence type="ECO:0000256" key="4">
    <source>
        <dbReference type="ARBA" id="ARBA00022622"/>
    </source>
</evidence>
<dbReference type="GO" id="GO:0008270">
    <property type="term" value="F:zinc ion binding"/>
    <property type="evidence" value="ECO:0007669"/>
    <property type="project" value="UniProtKB-UniRule"/>
</dbReference>
<dbReference type="Gene3D" id="1.10.390.10">
    <property type="entry name" value="Neutral Protease Domain 2"/>
    <property type="match status" value="1"/>
</dbReference>
<feature type="signal peptide" evidence="15">
    <location>
        <begin position="1"/>
        <end position="15"/>
    </location>
</feature>
<dbReference type="GO" id="GO:0005615">
    <property type="term" value="C:extracellular space"/>
    <property type="evidence" value="ECO:0007669"/>
    <property type="project" value="TreeGrafter"/>
</dbReference>
<evidence type="ECO:0000256" key="10">
    <source>
        <dbReference type="ARBA" id="ARBA00023288"/>
    </source>
</evidence>
<dbReference type="InterPro" id="IPR001930">
    <property type="entry name" value="Peptidase_M1"/>
</dbReference>
<evidence type="ECO:0000256" key="9">
    <source>
        <dbReference type="ARBA" id="ARBA00023049"/>
    </source>
</evidence>
<dbReference type="InterPro" id="IPR024571">
    <property type="entry name" value="ERAP1-like_C_dom"/>
</dbReference>
<dbReference type="GO" id="GO:0005886">
    <property type="term" value="C:plasma membrane"/>
    <property type="evidence" value="ECO:0007669"/>
    <property type="project" value="UniProtKB-SubCell"/>
</dbReference>
<dbReference type="GO" id="GO:0005737">
    <property type="term" value="C:cytoplasm"/>
    <property type="evidence" value="ECO:0007669"/>
    <property type="project" value="TreeGrafter"/>
</dbReference>
<dbReference type="OrthoDB" id="10031169at2759"/>
<evidence type="ECO:0000256" key="8">
    <source>
        <dbReference type="ARBA" id="ARBA00022833"/>
    </source>
</evidence>
<sequence>MPLAILLAIFGIASAFPRETLNSTTQFNDTIQSYRLPDTIVPSRYRLNLVIPESALKGNSTTFYGCVKIDIVVLKCTQEVLLNSMVNVTNATIDDGTRNTVFQYQYQYSTSQILKLILPGKVLVPDSPYTLNICFNSELTTDNVKGVSRIEYPGGFGGKEYLILTQFQSTYARYAFPCFDEPMYKAKFVLQLTYPQWYRARSNTKEEQVLIRSDTKTSIFKETPIMSTYLLAFSVSSFTCTESKRDWYVLSTCSREKFAPNRNLAMEYGAKIIQAMDKWTGYNYSSSLSKLEQFAFPGITGLAMENWGFVTYHEYMILFDEADTSALLKQSIIEITAHEFAHQWFGNLVTTRWWNSLFLNEGFATYFQHYLFNLIGLEHYEMDKQLVISQQHLALLRDAEYVSPEALESDVEDPNDIEDRFSTVTYSKGASVIRMVENIIGKKSFQKGLQHYLKKNAYKSTRPRDLWRSLSLYTKSESLPSNFTLHEVMREWIIRGGFPLITATLEGKDVRLTQKRFFNEGKTAGRWFVPITFRIASSNKSRTFWLKPNHSVTLRGAGESWVLLNHNSTGYFRVKYDETLYHRLTEALRTDFHQFTELDRAQIIDDSFNLALAGDITYYQLFHLINFIQNDTSYFTWETAIRGFNGIMEKFNEDSELVKHLKAMVLQLIDAPFNLVYISNWQRLDHLTTLKLSMIWNTACDVGHKNCIAESKQLFEKFKEYDVSINPDLRQAVYCNTLKYSKEDEDSNWEFLWNRSQTVDQPHENYYILNSLGCTRDKRLLKFYLDASIRSVTPLEFEIIWDSVYMSSSIGLEVAFDFFLQNMNKILEHSYDYAISTLGNIIERLSTRKQIRKLENLTSYVSTYPDMSKFLHDIMDRANHNLKLKMRMRNKLESYFGIQPQIKPSL</sequence>
<gene>
    <name evidence="19" type="ORF">PHYEVI_LOCUS4257</name>
</gene>
<reference evidence="19" key="1">
    <citation type="submission" date="2022-01" db="EMBL/GenBank/DDBJ databases">
        <authorList>
            <person name="King R."/>
        </authorList>
    </citation>
    <scope>NUCLEOTIDE SEQUENCE</scope>
</reference>
<keyword evidence="3 14" id="KW-0031">Aminopeptidase</keyword>
<dbReference type="EC" id="3.4.11.-" evidence="14"/>
<feature type="chain" id="PRO_5040407373" description="Aminopeptidase" evidence="15">
    <location>
        <begin position="16"/>
        <end position="906"/>
    </location>
</feature>
<dbReference type="AlphaFoldDB" id="A0A9N9TKA4"/>
<keyword evidence="5 14" id="KW-0645">Protease</keyword>
<comment type="similarity">
    <text evidence="2 14">Belongs to the peptidase M1 family.</text>
</comment>
<dbReference type="EMBL" id="OU900108">
    <property type="protein sequence ID" value="CAG9857859.1"/>
    <property type="molecule type" value="Genomic_DNA"/>
</dbReference>
<dbReference type="InterPro" id="IPR042097">
    <property type="entry name" value="Aminopeptidase_N-like_N_sf"/>
</dbReference>
<keyword evidence="15" id="KW-0732">Signal</keyword>
<keyword evidence="4" id="KW-0325">Glycoprotein</keyword>
<dbReference type="GO" id="GO:0006508">
    <property type="term" value="P:proteolysis"/>
    <property type="evidence" value="ECO:0007669"/>
    <property type="project" value="UniProtKB-KW"/>
</dbReference>